<dbReference type="Proteomes" id="UP001227268">
    <property type="component" value="Unassembled WGS sequence"/>
</dbReference>
<dbReference type="EMBL" id="JASBWT010000008">
    <property type="protein sequence ID" value="KAJ9102470.1"/>
    <property type="molecule type" value="Genomic_DNA"/>
</dbReference>
<reference evidence="1" key="1">
    <citation type="submission" date="2023-04" db="EMBL/GenBank/DDBJ databases">
        <title>Draft Genome sequencing of Naganishia species isolated from polar environments using Oxford Nanopore Technology.</title>
        <authorList>
            <person name="Leo P."/>
            <person name="Venkateswaran K."/>
        </authorList>
    </citation>
    <scope>NUCLEOTIDE SEQUENCE</scope>
    <source>
        <strain evidence="1">MNA-CCFEE 5423</strain>
    </source>
</reference>
<evidence type="ECO:0000313" key="2">
    <source>
        <dbReference type="Proteomes" id="UP001227268"/>
    </source>
</evidence>
<accession>A0ACC2VTP5</accession>
<comment type="caution">
    <text evidence="1">The sequence shown here is derived from an EMBL/GenBank/DDBJ whole genome shotgun (WGS) entry which is preliminary data.</text>
</comment>
<keyword evidence="2" id="KW-1185">Reference proteome</keyword>
<organism evidence="1 2">
    <name type="scientific">Naganishia friedmannii</name>
    <dbReference type="NCBI Taxonomy" id="89922"/>
    <lineage>
        <taxon>Eukaryota</taxon>
        <taxon>Fungi</taxon>
        <taxon>Dikarya</taxon>
        <taxon>Basidiomycota</taxon>
        <taxon>Agaricomycotina</taxon>
        <taxon>Tremellomycetes</taxon>
        <taxon>Filobasidiales</taxon>
        <taxon>Filobasidiaceae</taxon>
        <taxon>Naganishia</taxon>
    </lineage>
</organism>
<proteinExistence type="predicted"/>
<name>A0ACC2VTP5_9TREE</name>
<sequence>MTLVTRSVQRLARREATKASKNARANVALLSTAAKSAPALLRNAQPARAAVTLPSRVQEAKRTYATPSNMAVGQIKTVIGAVVDVQFDTADLPAILNALDIQFEGNQKAPEGGRLVLEVSQHLGENTCRCIAMEGTDGLVRGQKVIDTGAPISIPVGPKTLGRIMNVIGQPIDERGPIEGVKMAPIHADAPPFVDQSTTAEVLETGIKVVDLLAPYARGGKIGLFGGAGVGKTVLIQELINNIAKAHGGYSVFTGVGERTREGNDLYHEMRETGVINLEGDSKVALVFGQMNEPPGARARVALTGLTIAEYFRDEEGQDVLLFIDNIFRFTQAGSEVSALLGRIPSAVGYQPTLSTDMGTMQERITTTKKGSITSVQAVYVPADDLTDPAPATTFAHLDATTVLSRGIAELGIYPAVDPLDSKSRMLDPRIVGREHYDIATRTQQILQNYKSLQDIIAILGMDELSEEDKLTVERARKIQRFMSQPFAVAQVFTGIEGRLVSLKDTIQAFKEILNGEHDALPENAFYMVGGIDDVKAKAAQLAKEMA</sequence>
<gene>
    <name evidence="1" type="primary">ATP2</name>
    <name evidence="1" type="ORF">QFC21_002870</name>
</gene>
<evidence type="ECO:0000313" key="1">
    <source>
        <dbReference type="EMBL" id="KAJ9102470.1"/>
    </source>
</evidence>
<protein>
    <submittedName>
        <fullName evidence="1">Atp2, beta subunit of the F1 sector of mitochondrial F1F0 ATP synthase</fullName>
    </submittedName>
</protein>